<dbReference type="RefSeq" id="WP_224827475.1">
    <property type="nucleotide sequence ID" value="NZ_JAIVEF010000001.1"/>
</dbReference>
<dbReference type="InterPro" id="IPR002575">
    <property type="entry name" value="Aminoglycoside_PTrfase"/>
</dbReference>
<evidence type="ECO:0000313" key="2">
    <source>
        <dbReference type="EMBL" id="MFC4988757.1"/>
    </source>
</evidence>
<keyword evidence="3" id="KW-1185">Reference proteome</keyword>
<dbReference type="Gene3D" id="3.90.1200.10">
    <property type="match status" value="1"/>
</dbReference>
<dbReference type="InterPro" id="IPR051678">
    <property type="entry name" value="AGP_Transferase"/>
</dbReference>
<reference evidence="2 3" key="1">
    <citation type="journal article" date="2019" name="Int. J. Syst. Evol. Microbiol.">
        <title>The Global Catalogue of Microorganisms (GCM) 10K type strain sequencing project: providing services to taxonomists for standard genome sequencing and annotation.</title>
        <authorList>
            <consortium name="The Broad Institute Genomics Platform"/>
            <consortium name="The Broad Institute Genome Sequencing Center for Infectious Disease"/>
            <person name="Wu L."/>
            <person name="Ma J."/>
        </authorList>
    </citation>
    <scope>NUCLEOTIDE SEQUENCE [LARGE SCALE GENOMIC DNA]</scope>
    <source>
        <strain evidence="2 3">CGMCC 1.15824</strain>
    </source>
</reference>
<dbReference type="Pfam" id="PF01636">
    <property type="entry name" value="APH"/>
    <property type="match status" value="1"/>
</dbReference>
<gene>
    <name evidence="2" type="ORF">ACFPFO_13485</name>
</gene>
<dbReference type="SUPFAM" id="SSF56112">
    <property type="entry name" value="Protein kinase-like (PK-like)"/>
    <property type="match status" value="1"/>
</dbReference>
<protein>
    <submittedName>
        <fullName evidence="2">Phosphotransferase family protein</fullName>
    </submittedName>
</protein>
<dbReference type="Proteomes" id="UP001595925">
    <property type="component" value="Unassembled WGS sequence"/>
</dbReference>
<sequence>MDDRVAAALENTFPDRTVETVASTGPSWNDANRTVGVEFADGERIYLKLAIDGDGTRITRERAVIAFVSATDAVAVPRVVASDVDRETPYLVTEPVPGRSLEKRWMEANPAERAALARAVGRALARLHRVRFDDHGHVTGSGPEGLDVETGPWTTVLVERIEAMRSLVPADRFDRHFDRVIEAVEADRDLLEGAPATLVHGDPARPNCFCDERGVGFLDWEIAHVGDPARELHRACDQQIAPLRGCGPDRLVEALHEGYRAEAGGLPSGYERRRPIYDAVRFLGVSGFFEKYVAYREEPADELAAWVEGEMDRRLARLSDGS</sequence>
<evidence type="ECO:0000259" key="1">
    <source>
        <dbReference type="Pfam" id="PF01636"/>
    </source>
</evidence>
<dbReference type="PANTHER" id="PTHR21310">
    <property type="entry name" value="AMINOGLYCOSIDE PHOSPHOTRANSFERASE-RELATED-RELATED"/>
    <property type="match status" value="1"/>
</dbReference>
<dbReference type="InterPro" id="IPR011009">
    <property type="entry name" value="Kinase-like_dom_sf"/>
</dbReference>
<dbReference type="AlphaFoldDB" id="A0ABD5QGP4"/>
<comment type="caution">
    <text evidence="2">The sequence shown here is derived from an EMBL/GenBank/DDBJ whole genome shotgun (WGS) entry which is preliminary data.</text>
</comment>
<evidence type="ECO:0000313" key="3">
    <source>
        <dbReference type="Proteomes" id="UP001595925"/>
    </source>
</evidence>
<organism evidence="2 3">
    <name type="scientific">Saliphagus infecundisoli</name>
    <dbReference type="NCBI Taxonomy" id="1849069"/>
    <lineage>
        <taxon>Archaea</taxon>
        <taxon>Methanobacteriati</taxon>
        <taxon>Methanobacteriota</taxon>
        <taxon>Stenosarchaea group</taxon>
        <taxon>Halobacteria</taxon>
        <taxon>Halobacteriales</taxon>
        <taxon>Natrialbaceae</taxon>
        <taxon>Saliphagus</taxon>
    </lineage>
</organism>
<proteinExistence type="predicted"/>
<feature type="domain" description="Aminoglycoside phosphotransferase" evidence="1">
    <location>
        <begin position="32"/>
        <end position="275"/>
    </location>
</feature>
<accession>A0ABD5QGP4</accession>
<name>A0ABD5QGP4_9EURY</name>
<dbReference type="EMBL" id="JBHSJG010000036">
    <property type="protein sequence ID" value="MFC4988757.1"/>
    <property type="molecule type" value="Genomic_DNA"/>
</dbReference>